<keyword evidence="2" id="KW-0472">Membrane</keyword>
<accession>A0A5A7Q9A5</accession>
<dbReference type="InterPro" id="IPR050592">
    <property type="entry name" value="GDSL_lipolytic_enzyme"/>
</dbReference>
<keyword evidence="2" id="KW-1133">Transmembrane helix</keyword>
<sequence>MWSPSLFSHALLNFILYYFMLIFFSKAAEARNSSVPALFVFGDSTVDSGNNNYIRTISKSNFPPYGKDFPGKIATGRFCNGRLVPDFLVSYAGIKDYVPPYLDPTLSLDELKTGVCFASAGTGFDSLTAQISDGVITIQKQLKYFKEYKSRMEVYIGKEKTRSLINKAVFLISAGTNDFILNYFGPPIRSKTYTIYSYQEFVLQLFQQFLQGLINMGARKIAVVGLPPLGCVPAVITLKSNHPFDRRGCIDSLSAVARDYNRLLVNRLTAVQSNGVMIKYIDAYKPLVDMVTNPQQFGFEKVGYGCCGSGLIELSILCNELSPSVISFPEQLEHFKSYRAKLEAAIGKNRTMEIVKNALFLVSAGTNDFVVNYFTVPIRRNNYTISEYTSFILQEARQVFQGLVDQGATRIGVVGLPPMGCLPIELQPSGSRIAYVDIFGPLEEMTLGNTYDFEEVSKGCCGTGMLEASYMCNSKSVVCEDVNEYVFWDAIHPTEKTYFLLFQEFRPLIDSLVKE</sequence>
<dbReference type="InterPro" id="IPR001087">
    <property type="entry name" value="GDSL"/>
</dbReference>
<dbReference type="Gene3D" id="3.40.50.1110">
    <property type="entry name" value="SGNH hydrolase"/>
    <property type="match status" value="1"/>
</dbReference>
<protein>
    <submittedName>
        <fullName evidence="3">GDSL esterase/lipase</fullName>
    </submittedName>
</protein>
<reference evidence="4" key="1">
    <citation type="journal article" date="2019" name="Curr. Biol.">
        <title>Genome Sequence of Striga asiatica Provides Insight into the Evolution of Plant Parasitism.</title>
        <authorList>
            <person name="Yoshida S."/>
            <person name="Kim S."/>
            <person name="Wafula E.K."/>
            <person name="Tanskanen J."/>
            <person name="Kim Y.M."/>
            <person name="Honaas L."/>
            <person name="Yang Z."/>
            <person name="Spallek T."/>
            <person name="Conn C.E."/>
            <person name="Ichihashi Y."/>
            <person name="Cheong K."/>
            <person name="Cui S."/>
            <person name="Der J.P."/>
            <person name="Gundlach H."/>
            <person name="Jiao Y."/>
            <person name="Hori C."/>
            <person name="Ishida J.K."/>
            <person name="Kasahara H."/>
            <person name="Kiba T."/>
            <person name="Kim M.S."/>
            <person name="Koo N."/>
            <person name="Laohavisit A."/>
            <person name="Lee Y.H."/>
            <person name="Lumba S."/>
            <person name="McCourt P."/>
            <person name="Mortimer J.C."/>
            <person name="Mutuku J.M."/>
            <person name="Nomura T."/>
            <person name="Sasaki-Sekimoto Y."/>
            <person name="Seto Y."/>
            <person name="Wang Y."/>
            <person name="Wakatake T."/>
            <person name="Sakakibara H."/>
            <person name="Demura T."/>
            <person name="Yamaguchi S."/>
            <person name="Yoneyama K."/>
            <person name="Manabe R.I."/>
            <person name="Nelson D.C."/>
            <person name="Schulman A.H."/>
            <person name="Timko M.P."/>
            <person name="dePamphilis C.W."/>
            <person name="Choi D."/>
            <person name="Shirasu K."/>
        </authorList>
    </citation>
    <scope>NUCLEOTIDE SEQUENCE [LARGE SCALE GENOMIC DNA]</scope>
    <source>
        <strain evidence="4">cv. UVA1</strain>
    </source>
</reference>
<evidence type="ECO:0000313" key="3">
    <source>
        <dbReference type="EMBL" id="GER41624.1"/>
    </source>
</evidence>
<dbReference type="CDD" id="cd01837">
    <property type="entry name" value="SGNH_plant_lipase_like"/>
    <property type="match status" value="1"/>
</dbReference>
<dbReference type="Pfam" id="PF00657">
    <property type="entry name" value="Lipase_GDSL"/>
    <property type="match status" value="2"/>
</dbReference>
<gene>
    <name evidence="3" type="ORF">STAS_18345</name>
</gene>
<dbReference type="EMBL" id="BKCP01006172">
    <property type="protein sequence ID" value="GER41624.1"/>
    <property type="molecule type" value="Genomic_DNA"/>
</dbReference>
<dbReference type="PANTHER" id="PTHR45642">
    <property type="entry name" value="GDSL ESTERASE/LIPASE EXL3"/>
    <property type="match status" value="1"/>
</dbReference>
<comment type="caution">
    <text evidence="3">The sequence shown here is derived from an EMBL/GenBank/DDBJ whole genome shotgun (WGS) entry which is preliminary data.</text>
</comment>
<evidence type="ECO:0000256" key="2">
    <source>
        <dbReference type="SAM" id="Phobius"/>
    </source>
</evidence>
<keyword evidence="4" id="KW-1185">Reference proteome</keyword>
<dbReference type="InterPro" id="IPR036514">
    <property type="entry name" value="SGNH_hydro_sf"/>
</dbReference>
<dbReference type="Proteomes" id="UP000325081">
    <property type="component" value="Unassembled WGS sequence"/>
</dbReference>
<dbReference type="AlphaFoldDB" id="A0A5A7Q9A5"/>
<evidence type="ECO:0000256" key="1">
    <source>
        <dbReference type="ARBA" id="ARBA00008668"/>
    </source>
</evidence>
<feature type="transmembrane region" description="Helical" evidence="2">
    <location>
        <begin position="6"/>
        <end position="24"/>
    </location>
</feature>
<keyword evidence="2" id="KW-0812">Transmembrane</keyword>
<organism evidence="3 4">
    <name type="scientific">Striga asiatica</name>
    <name type="common">Asiatic witchweed</name>
    <name type="synonym">Buchnera asiatica</name>
    <dbReference type="NCBI Taxonomy" id="4170"/>
    <lineage>
        <taxon>Eukaryota</taxon>
        <taxon>Viridiplantae</taxon>
        <taxon>Streptophyta</taxon>
        <taxon>Embryophyta</taxon>
        <taxon>Tracheophyta</taxon>
        <taxon>Spermatophyta</taxon>
        <taxon>Magnoliopsida</taxon>
        <taxon>eudicotyledons</taxon>
        <taxon>Gunneridae</taxon>
        <taxon>Pentapetalae</taxon>
        <taxon>asterids</taxon>
        <taxon>lamiids</taxon>
        <taxon>Lamiales</taxon>
        <taxon>Orobanchaceae</taxon>
        <taxon>Buchnereae</taxon>
        <taxon>Striga</taxon>
    </lineage>
</organism>
<dbReference type="GO" id="GO:0016788">
    <property type="term" value="F:hydrolase activity, acting on ester bonds"/>
    <property type="evidence" value="ECO:0007669"/>
    <property type="project" value="InterPro"/>
</dbReference>
<dbReference type="FunFam" id="3.40.50.1110:FF:000003">
    <property type="entry name" value="GDSL esterase/lipase APG"/>
    <property type="match status" value="1"/>
</dbReference>
<comment type="similarity">
    <text evidence="1">Belongs to the 'GDSL' lipolytic enzyme family.</text>
</comment>
<dbReference type="SUPFAM" id="SSF52266">
    <property type="entry name" value="SGNH hydrolase"/>
    <property type="match status" value="1"/>
</dbReference>
<evidence type="ECO:0000313" key="4">
    <source>
        <dbReference type="Proteomes" id="UP000325081"/>
    </source>
</evidence>
<name>A0A5A7Q9A5_STRAF</name>
<dbReference type="InterPro" id="IPR035669">
    <property type="entry name" value="SGNH_plant_lipase-like"/>
</dbReference>
<proteinExistence type="inferred from homology"/>
<dbReference type="OrthoDB" id="1600564at2759"/>
<dbReference type="PANTHER" id="PTHR45642:SF107">
    <property type="entry name" value="SGNH HYDROLASE-TYPE ESTERASE SUPERFAMILY PROTEIN-RELATED"/>
    <property type="match status" value="1"/>
</dbReference>